<protein>
    <recommendedName>
        <fullName evidence="1">Reverse transcriptase zinc-binding domain-containing protein</fullName>
    </recommendedName>
</protein>
<dbReference type="AlphaFoldDB" id="A0A7N2LJ56"/>
<dbReference type="InterPro" id="IPR052929">
    <property type="entry name" value="RNase_H-like_EbsB-rel"/>
</dbReference>
<keyword evidence="3" id="KW-1185">Reference proteome</keyword>
<dbReference type="Proteomes" id="UP000594261">
    <property type="component" value="Chromosome 4"/>
</dbReference>
<reference evidence="2 3" key="1">
    <citation type="journal article" date="2016" name="G3 (Bethesda)">
        <title>First Draft Assembly and Annotation of the Genome of a California Endemic Oak Quercus lobata Nee (Fagaceae).</title>
        <authorList>
            <person name="Sork V.L."/>
            <person name="Fitz-Gibbon S.T."/>
            <person name="Puiu D."/>
            <person name="Crepeau M."/>
            <person name="Gugger P.F."/>
            <person name="Sherman R."/>
            <person name="Stevens K."/>
            <person name="Langley C.H."/>
            <person name="Pellegrini M."/>
            <person name="Salzberg S.L."/>
        </authorList>
    </citation>
    <scope>NUCLEOTIDE SEQUENCE [LARGE SCALE GENOMIC DNA]</scope>
    <source>
        <strain evidence="2 3">cv. SW786</strain>
    </source>
</reference>
<proteinExistence type="predicted"/>
<evidence type="ECO:0000259" key="1">
    <source>
        <dbReference type="Pfam" id="PF13966"/>
    </source>
</evidence>
<reference evidence="2" key="2">
    <citation type="submission" date="2021-01" db="UniProtKB">
        <authorList>
            <consortium name="EnsemblPlants"/>
        </authorList>
    </citation>
    <scope>IDENTIFICATION</scope>
</reference>
<name>A0A7N2LJ56_QUELO</name>
<accession>A0A7N2LJ56</accession>
<organism evidence="2 3">
    <name type="scientific">Quercus lobata</name>
    <name type="common">Valley oak</name>
    <dbReference type="NCBI Taxonomy" id="97700"/>
    <lineage>
        <taxon>Eukaryota</taxon>
        <taxon>Viridiplantae</taxon>
        <taxon>Streptophyta</taxon>
        <taxon>Embryophyta</taxon>
        <taxon>Tracheophyta</taxon>
        <taxon>Spermatophyta</taxon>
        <taxon>Magnoliopsida</taxon>
        <taxon>eudicotyledons</taxon>
        <taxon>Gunneridae</taxon>
        <taxon>Pentapetalae</taxon>
        <taxon>rosids</taxon>
        <taxon>fabids</taxon>
        <taxon>Fagales</taxon>
        <taxon>Fagaceae</taxon>
        <taxon>Quercus</taxon>
    </lineage>
</organism>
<sequence>MGDGKCVRIRGDKWLPDSQASRVVSPQKNFPNNTRVCALIDEERGRWLEDRVREEFLPHEAEAIINLPLSNLGTKDKLIWSATSNGCYSTKSAYHLLSMEAVVSEPGPSNPNAHNQFWRQLWSLNVSNKIRHFLWRASNDSLPTKKNLQKRNILPESTCERSGDNTEDTIHALWGCPMVKGTWWELEQCRAFSWEKFKCFRDLLQGVFAQNNSRMAELFAYIGWSIWHNRNARKFGTVTMPMEMIYTDAVQRLQEFHSAQDSPLPQEAAPHPTHWLPPPPGFYKINYDGATFQDLASAGLGVVARDSDGRVIAALSERIFLPTVQPLKPWKL</sequence>
<dbReference type="OMA" id="ANPPNSH"/>
<evidence type="ECO:0000313" key="2">
    <source>
        <dbReference type="EnsemblPlants" id="QL04p096362:mrna:CDS:1"/>
    </source>
</evidence>
<dbReference type="PANTHER" id="PTHR47074:SF48">
    <property type="entry name" value="POLYNUCLEOTIDYL TRANSFERASE, RIBONUCLEASE H-LIKE SUPERFAMILY PROTEIN"/>
    <property type="match status" value="1"/>
</dbReference>
<dbReference type="EnsemblPlants" id="QL04p096362:mrna">
    <property type="protein sequence ID" value="QL04p096362:mrna:CDS:1"/>
    <property type="gene ID" value="QL04p096362"/>
</dbReference>
<dbReference type="PANTHER" id="PTHR47074">
    <property type="entry name" value="BNAC02G40300D PROTEIN"/>
    <property type="match status" value="1"/>
</dbReference>
<dbReference type="Pfam" id="PF13966">
    <property type="entry name" value="zf-RVT"/>
    <property type="match status" value="1"/>
</dbReference>
<evidence type="ECO:0000313" key="3">
    <source>
        <dbReference type="Proteomes" id="UP000594261"/>
    </source>
</evidence>
<feature type="domain" description="Reverse transcriptase zinc-binding" evidence="1">
    <location>
        <begin position="88"/>
        <end position="183"/>
    </location>
</feature>
<dbReference type="InParanoid" id="A0A7N2LJ56"/>
<dbReference type="EMBL" id="LRBV02000004">
    <property type="status" value="NOT_ANNOTATED_CDS"/>
    <property type="molecule type" value="Genomic_DNA"/>
</dbReference>
<dbReference type="Gramene" id="QL04p096362:mrna">
    <property type="protein sequence ID" value="QL04p096362:mrna:CDS:1"/>
    <property type="gene ID" value="QL04p096362"/>
</dbReference>
<dbReference type="InterPro" id="IPR026960">
    <property type="entry name" value="RVT-Znf"/>
</dbReference>